<dbReference type="Proteomes" id="UP000247099">
    <property type="component" value="Unassembled WGS sequence"/>
</dbReference>
<evidence type="ECO:0000256" key="2">
    <source>
        <dbReference type="PIRSR" id="PIRSR620019-1"/>
    </source>
</evidence>
<accession>A0A317ZGB7</accession>
<feature type="active site" description="Proton acceptor" evidence="2">
    <location>
        <position position="132"/>
    </location>
</feature>
<gene>
    <name evidence="5" type="ORF">DDZ13_12620</name>
</gene>
<protein>
    <recommendedName>
        <fullName evidence="4">PglD N-terminal domain-containing protein</fullName>
    </recommendedName>
</protein>
<evidence type="ECO:0000256" key="1">
    <source>
        <dbReference type="ARBA" id="ARBA00007274"/>
    </source>
</evidence>
<dbReference type="RefSeq" id="WP_110131818.1">
    <property type="nucleotide sequence ID" value="NZ_QHJQ01000010.1"/>
</dbReference>
<evidence type="ECO:0000313" key="5">
    <source>
        <dbReference type="EMBL" id="PXA03263.1"/>
    </source>
</evidence>
<dbReference type="Pfam" id="PF00132">
    <property type="entry name" value="Hexapep"/>
    <property type="match status" value="1"/>
</dbReference>
<organism evidence="5 6">
    <name type="scientific">Coraliomargarita sinensis</name>
    <dbReference type="NCBI Taxonomy" id="2174842"/>
    <lineage>
        <taxon>Bacteria</taxon>
        <taxon>Pseudomonadati</taxon>
        <taxon>Verrucomicrobiota</taxon>
        <taxon>Opitutia</taxon>
        <taxon>Puniceicoccales</taxon>
        <taxon>Coraliomargaritaceae</taxon>
        <taxon>Coraliomargarita</taxon>
    </lineage>
</organism>
<feature type="binding site" evidence="3">
    <location>
        <begin position="11"/>
        <end position="13"/>
    </location>
    <ligand>
        <name>substrate</name>
    </ligand>
</feature>
<dbReference type="InParanoid" id="A0A317ZGB7"/>
<evidence type="ECO:0000256" key="3">
    <source>
        <dbReference type="PIRSR" id="PIRSR620019-2"/>
    </source>
</evidence>
<feature type="binding site" evidence="3">
    <location>
        <position position="66"/>
    </location>
    <ligand>
        <name>substrate</name>
    </ligand>
</feature>
<feature type="binding site" evidence="3">
    <location>
        <position position="141"/>
    </location>
    <ligand>
        <name>acetyl-CoA</name>
        <dbReference type="ChEBI" id="CHEBI:57288"/>
    </ligand>
</feature>
<dbReference type="EMBL" id="QHJQ01000010">
    <property type="protein sequence ID" value="PXA03263.1"/>
    <property type="molecule type" value="Genomic_DNA"/>
</dbReference>
<proteinExistence type="inferred from homology"/>
<dbReference type="InterPro" id="IPR041561">
    <property type="entry name" value="PglD_N"/>
</dbReference>
<dbReference type="Pfam" id="PF17836">
    <property type="entry name" value="PglD_N"/>
    <property type="match status" value="1"/>
</dbReference>
<dbReference type="SUPFAM" id="SSF51161">
    <property type="entry name" value="Trimeric LpxA-like enzymes"/>
    <property type="match status" value="1"/>
</dbReference>
<evidence type="ECO:0000259" key="4">
    <source>
        <dbReference type="Pfam" id="PF17836"/>
    </source>
</evidence>
<dbReference type="PANTHER" id="PTHR43300:SF7">
    <property type="entry name" value="UDP-N-ACETYLBACILLOSAMINE N-ACETYLTRANSFERASE"/>
    <property type="match status" value="1"/>
</dbReference>
<dbReference type="InterPro" id="IPR020019">
    <property type="entry name" value="AcTrfase_PglD-like"/>
</dbReference>
<sequence length="211" mass="22586">MTKKLLVFGGSGHAKDVIAAARVMGYERFGIVTTDGTSHIEGLSAVAEADFKPDQYADWDCIAAIGNNDHRKRFYEQYAAKINFVSIISKEASISESATIGPGTYIGAFAYIGPDAVVGDACIVNTHSIVGHDAKISDFTHVGPRVCLSGHVELGKNVFIGAGASFNNGSYDAPLCVPDGVHIGMGCQITESIRHQNVRLIPKPNYILMQR</sequence>
<dbReference type="OrthoDB" id="9794407at2"/>
<dbReference type="PANTHER" id="PTHR43300">
    <property type="entry name" value="ACETYLTRANSFERASE"/>
    <property type="match status" value="1"/>
</dbReference>
<dbReference type="Gene3D" id="3.40.50.20">
    <property type="match status" value="1"/>
</dbReference>
<dbReference type="Gene3D" id="2.160.10.10">
    <property type="entry name" value="Hexapeptide repeat proteins"/>
    <property type="match status" value="1"/>
</dbReference>
<comment type="similarity">
    <text evidence="1">Belongs to the transferase hexapeptide repeat family.</text>
</comment>
<dbReference type="InterPro" id="IPR050179">
    <property type="entry name" value="Trans_hexapeptide_repeat"/>
</dbReference>
<dbReference type="AlphaFoldDB" id="A0A317ZGB7"/>
<comment type="caution">
    <text evidence="5">The sequence shown here is derived from an EMBL/GenBank/DDBJ whole genome shotgun (WGS) entry which is preliminary data.</text>
</comment>
<reference evidence="5 6" key="1">
    <citation type="submission" date="2018-05" db="EMBL/GenBank/DDBJ databases">
        <title>Coraliomargarita sinensis sp. nov., isolated from a marine solar saltern.</title>
        <authorList>
            <person name="Zhou L.Y."/>
        </authorList>
    </citation>
    <scope>NUCLEOTIDE SEQUENCE [LARGE SCALE GENOMIC DNA]</scope>
    <source>
        <strain evidence="5 6">WN38</strain>
    </source>
</reference>
<feature type="domain" description="PglD N-terminal" evidence="4">
    <location>
        <begin position="4"/>
        <end position="77"/>
    </location>
</feature>
<name>A0A317ZGB7_9BACT</name>
<dbReference type="CDD" id="cd03360">
    <property type="entry name" value="LbH_AT_putative"/>
    <property type="match status" value="1"/>
</dbReference>
<keyword evidence="6" id="KW-1185">Reference proteome</keyword>
<feature type="site" description="Increases basicity of active site His" evidence="2">
    <location>
        <position position="133"/>
    </location>
</feature>
<evidence type="ECO:0000313" key="6">
    <source>
        <dbReference type="Proteomes" id="UP000247099"/>
    </source>
</evidence>
<dbReference type="InterPro" id="IPR001451">
    <property type="entry name" value="Hexapep"/>
</dbReference>
<dbReference type="InterPro" id="IPR011004">
    <property type="entry name" value="Trimer_LpxA-like_sf"/>
</dbReference>